<dbReference type="PANTHER" id="PTHR13720:SF33">
    <property type="entry name" value="HELP DOMAIN-CONTAINING PROTEIN"/>
    <property type="match status" value="1"/>
</dbReference>
<dbReference type="EMBL" id="JWZX01002435">
    <property type="protein sequence ID" value="KOO29297.1"/>
    <property type="molecule type" value="Genomic_DNA"/>
</dbReference>
<feature type="domain" description="EML-like second beta-propeller" evidence="4">
    <location>
        <begin position="462"/>
        <end position="756"/>
    </location>
</feature>
<evidence type="ECO:0000313" key="6">
    <source>
        <dbReference type="Proteomes" id="UP000037460"/>
    </source>
</evidence>
<keyword evidence="1 3" id="KW-0853">WD repeat</keyword>
<dbReference type="InterPro" id="IPR036322">
    <property type="entry name" value="WD40_repeat_dom_sf"/>
</dbReference>
<gene>
    <name evidence="5" type="ORF">Ctob_011085</name>
</gene>
<proteinExistence type="predicted"/>
<feature type="repeat" description="WD" evidence="3">
    <location>
        <begin position="455"/>
        <end position="496"/>
    </location>
</feature>
<keyword evidence="2" id="KW-0677">Repeat</keyword>
<dbReference type="AlphaFoldDB" id="A0A0M0JSK9"/>
<dbReference type="InterPro" id="IPR015943">
    <property type="entry name" value="WD40/YVTN_repeat-like_dom_sf"/>
</dbReference>
<dbReference type="OrthoDB" id="47802at2759"/>
<evidence type="ECO:0000256" key="1">
    <source>
        <dbReference type="ARBA" id="ARBA00022574"/>
    </source>
</evidence>
<evidence type="ECO:0000259" key="4">
    <source>
        <dbReference type="Pfam" id="PF23414"/>
    </source>
</evidence>
<dbReference type="PROSITE" id="PS50082">
    <property type="entry name" value="WD_REPEATS_2"/>
    <property type="match status" value="1"/>
</dbReference>
<accession>A0A0M0JSK9</accession>
<dbReference type="Pfam" id="PF23414">
    <property type="entry name" value="Beta-prop_EML_2"/>
    <property type="match status" value="1"/>
</dbReference>
<dbReference type="PROSITE" id="PS00678">
    <property type="entry name" value="WD_REPEATS_1"/>
    <property type="match status" value="1"/>
</dbReference>
<dbReference type="SUPFAM" id="SSF63829">
    <property type="entry name" value="Calcium-dependent phosphotriesterase"/>
    <property type="match status" value="1"/>
</dbReference>
<dbReference type="InterPro" id="IPR005108">
    <property type="entry name" value="HELP"/>
</dbReference>
<keyword evidence="6" id="KW-1185">Reference proteome</keyword>
<evidence type="ECO:0000313" key="5">
    <source>
        <dbReference type="EMBL" id="KOO29297.1"/>
    </source>
</evidence>
<dbReference type="FunFam" id="2.130.10.10:FF:000320">
    <property type="entry name" value="echinoderm microtubule-associated protein-like 6"/>
    <property type="match status" value="1"/>
</dbReference>
<dbReference type="Pfam" id="PF00400">
    <property type="entry name" value="WD40"/>
    <property type="match status" value="1"/>
</dbReference>
<dbReference type="GO" id="GO:0008017">
    <property type="term" value="F:microtubule binding"/>
    <property type="evidence" value="ECO:0007669"/>
    <property type="project" value="TreeGrafter"/>
</dbReference>
<dbReference type="InterPro" id="IPR019775">
    <property type="entry name" value="WD40_repeat_CS"/>
</dbReference>
<dbReference type="Pfam" id="PF03451">
    <property type="entry name" value="HELP"/>
    <property type="match status" value="1"/>
</dbReference>
<dbReference type="InterPro" id="IPR001680">
    <property type="entry name" value="WD40_rpt"/>
</dbReference>
<dbReference type="GO" id="GO:0005929">
    <property type="term" value="C:cilium"/>
    <property type="evidence" value="ECO:0007669"/>
    <property type="project" value="UniProtKB-ARBA"/>
</dbReference>
<dbReference type="InterPro" id="IPR055442">
    <property type="entry name" value="Beta-prop_EML-like_2nd"/>
</dbReference>
<protein>
    <submittedName>
        <fullName evidence="5">Echinoderm microtubule-associated 6</fullName>
    </submittedName>
</protein>
<sequence length="761" mass="84753">MEAINFLEDDNPFNDPFKYHPFKGMAFPPTDYIGPDDPRETDDLTKLQPINGLRLKFVHGYSARNGLTANSRSNLFYNKDGRLVYHAAALGIVYDKKTHEQWHFHGHDDDICSLDMNKKDMLTIVTGQLGKEPKILVWSSRPEPGSRHLPLLCLINGDHKRAVIGVAFSANGQFLASIGFDNNRSIAIYQWGKDKSMEKMRVGVDKGHTDDVYCLEFNPVTNHVVAGGKKMLRFFGLKDGAMSDIEAEARAAAKSGQSHTPVLSDTESKIWAKKGTFGSDRGAQDILSLAFDDKGCTYAGSGLGEIFRFREQAQDLCVKAHPLPDGSTGWPAANAFCRVTALYYGPRKSKNVLISSGDDGWILMWDPSSWDDVMRTKKKIDPIERFNLNQYVSAGLEGTITKMDDKEFDKPNPLKGTPAAALSLNGDGENLLIGTMCNEIYELSLTFKSPPTCYMQGHFDELWGLAAHPMKAEMVTAAEDNTLRVWDLKNMTIQAMTVLPGPSRCACYSPKCTNGVWIAVGLGGGDKDCRTNGKWLILDSIKLTEVFAPPQVRFERCCDIKFSPDARWIAIANADNGIDVYSVPAPDGSKDGLRRVAKFEGHSSFVNHLDWSVDSMKLQTNCGAHELLYWKLYDEPKKGVFKWRPHQEKSSSSMRDEQWATQTCIYGWPVRGVWPEGADGTDINGMSRSNTGSRELVVTSDDFGRVKLFRYPCIVPFAGHKPYSGHSSHVTNIVFSFDDRWVVSAGGEDVAVLQWECVKEK</sequence>
<dbReference type="PANTHER" id="PTHR13720">
    <property type="entry name" value="WD-40 REPEAT PROTEIN"/>
    <property type="match status" value="1"/>
</dbReference>
<evidence type="ECO:0000256" key="2">
    <source>
        <dbReference type="ARBA" id="ARBA00022737"/>
    </source>
</evidence>
<dbReference type="SUPFAM" id="SSF50978">
    <property type="entry name" value="WD40 repeat-like"/>
    <property type="match status" value="1"/>
</dbReference>
<dbReference type="InterPro" id="IPR050630">
    <property type="entry name" value="WD_repeat_EMAP"/>
</dbReference>
<reference evidence="6" key="1">
    <citation type="journal article" date="2015" name="PLoS Genet.">
        <title>Genome Sequence and Transcriptome Analyses of Chrysochromulina tobin: Metabolic Tools for Enhanced Algal Fitness in the Prominent Order Prymnesiales (Haptophyceae).</title>
        <authorList>
            <person name="Hovde B.T."/>
            <person name="Deodato C.R."/>
            <person name="Hunsperger H.M."/>
            <person name="Ryken S.A."/>
            <person name="Yost W."/>
            <person name="Jha R.K."/>
            <person name="Patterson J."/>
            <person name="Monnat R.J. Jr."/>
            <person name="Barlow S.B."/>
            <person name="Starkenburg S.R."/>
            <person name="Cattolico R.A."/>
        </authorList>
    </citation>
    <scope>NUCLEOTIDE SEQUENCE</scope>
    <source>
        <strain evidence="6">CCMP291</strain>
    </source>
</reference>
<dbReference type="PROSITE" id="PS50294">
    <property type="entry name" value="WD_REPEATS_REGION"/>
    <property type="match status" value="1"/>
</dbReference>
<dbReference type="Proteomes" id="UP000037460">
    <property type="component" value="Unassembled WGS sequence"/>
</dbReference>
<evidence type="ECO:0000256" key="3">
    <source>
        <dbReference type="PROSITE-ProRule" id="PRU00221"/>
    </source>
</evidence>
<dbReference type="SMART" id="SM00320">
    <property type="entry name" value="WD40"/>
    <property type="match status" value="8"/>
</dbReference>
<organism evidence="5 6">
    <name type="scientific">Chrysochromulina tobinii</name>
    <dbReference type="NCBI Taxonomy" id="1460289"/>
    <lineage>
        <taxon>Eukaryota</taxon>
        <taxon>Haptista</taxon>
        <taxon>Haptophyta</taxon>
        <taxon>Prymnesiophyceae</taxon>
        <taxon>Prymnesiales</taxon>
        <taxon>Chrysochromulinaceae</taxon>
        <taxon>Chrysochromulina</taxon>
    </lineage>
</organism>
<comment type="caution">
    <text evidence="5">The sequence shown here is derived from an EMBL/GenBank/DDBJ whole genome shotgun (WGS) entry which is preliminary data.</text>
</comment>
<name>A0A0M0JSK9_9EUKA</name>
<dbReference type="Gene3D" id="2.130.10.10">
    <property type="entry name" value="YVTN repeat-like/Quinoprotein amine dehydrogenase"/>
    <property type="match status" value="2"/>
</dbReference>